<feature type="compositionally biased region" description="Gly residues" evidence="1">
    <location>
        <begin position="1"/>
        <end position="11"/>
    </location>
</feature>
<evidence type="ECO:0000256" key="1">
    <source>
        <dbReference type="SAM" id="MobiDB-lite"/>
    </source>
</evidence>
<proteinExistence type="predicted"/>
<feature type="region of interest" description="Disordered" evidence="1">
    <location>
        <begin position="1"/>
        <end position="23"/>
    </location>
</feature>
<dbReference type="Proteomes" id="UP000238274">
    <property type="component" value="Unassembled WGS sequence"/>
</dbReference>
<keyword evidence="3" id="KW-1185">Reference proteome</keyword>
<accession>A0A2S4UEF8</accession>
<dbReference type="AlphaFoldDB" id="A0A2S4UEF8"/>
<dbReference type="VEuPathDB" id="FungiDB:PSTT_02861"/>
<reference evidence="3" key="3">
    <citation type="journal article" date="2018" name="Mol. Plant Microbe Interact.">
        <title>Genome sequence resources for the wheat stripe rust pathogen (Puccinia striiformis f. sp. tritici) and the barley stripe rust pathogen (Puccinia striiformis f. sp. hordei).</title>
        <authorList>
            <person name="Xia C."/>
            <person name="Wang M."/>
            <person name="Yin C."/>
            <person name="Cornejo O.E."/>
            <person name="Hulbert S.H."/>
            <person name="Chen X."/>
        </authorList>
    </citation>
    <scope>NUCLEOTIDE SEQUENCE [LARGE SCALE GENOMIC DNA]</scope>
    <source>
        <strain evidence="3">93TX-2</strain>
    </source>
</reference>
<dbReference type="EMBL" id="PKSM01000403">
    <property type="protein sequence ID" value="POV95713.1"/>
    <property type="molecule type" value="Genomic_DNA"/>
</dbReference>
<name>A0A2S4UEF8_9BASI</name>
<evidence type="ECO:0000313" key="2">
    <source>
        <dbReference type="EMBL" id="POV95713.1"/>
    </source>
</evidence>
<comment type="caution">
    <text evidence="2">The sequence shown here is derived from an EMBL/GenBank/DDBJ whole genome shotgun (WGS) entry which is preliminary data.</text>
</comment>
<protein>
    <submittedName>
        <fullName evidence="2">Uncharacterized protein</fullName>
    </submittedName>
</protein>
<reference evidence="2 3" key="1">
    <citation type="submission" date="2017-12" db="EMBL/GenBank/DDBJ databases">
        <title>Gene loss provides genomic basis for host adaptation in cereal stripe rust fungi.</title>
        <authorList>
            <person name="Xia C."/>
        </authorList>
    </citation>
    <scope>NUCLEOTIDE SEQUENCE [LARGE SCALE GENOMIC DNA]</scope>
    <source>
        <strain evidence="2 3">93TX-2</strain>
    </source>
</reference>
<organism evidence="2 3">
    <name type="scientific">Puccinia striiformis</name>
    <dbReference type="NCBI Taxonomy" id="27350"/>
    <lineage>
        <taxon>Eukaryota</taxon>
        <taxon>Fungi</taxon>
        <taxon>Dikarya</taxon>
        <taxon>Basidiomycota</taxon>
        <taxon>Pucciniomycotina</taxon>
        <taxon>Pucciniomycetes</taxon>
        <taxon>Pucciniales</taxon>
        <taxon>Pucciniaceae</taxon>
        <taxon>Puccinia</taxon>
    </lineage>
</organism>
<sequence length="128" mass="14289">MVEPISGGGGHGGEERGTWSRAPRSRRWHSMSYRRPITPEMAHYAAIRAAASWLVGYVLDGNQHTFVVQVVAPAHLTRWSYALGRHLTSSCIPNSATKGEAEPAYQVCSFRKLTIKNWRLCICRFSAC</sequence>
<reference evidence="3" key="2">
    <citation type="journal article" date="2018" name="BMC Genomics">
        <title>Genomic insights into host adaptation between the wheat stripe rust pathogen (Puccinia striiformis f. sp. tritici) and the barley stripe rust pathogen (Puccinia striiformis f. sp. hordei).</title>
        <authorList>
            <person name="Xia C."/>
            <person name="Wang M."/>
            <person name="Yin C."/>
            <person name="Cornejo O.E."/>
            <person name="Hulbert S.H."/>
            <person name="Chen X."/>
        </authorList>
    </citation>
    <scope>NUCLEOTIDE SEQUENCE [LARGE SCALE GENOMIC DNA]</scope>
    <source>
        <strain evidence="3">93TX-2</strain>
    </source>
</reference>
<dbReference type="VEuPathDB" id="FungiDB:PSHT_15519"/>
<gene>
    <name evidence="2" type="ORF">PSHT_15519</name>
</gene>
<evidence type="ECO:0000313" key="3">
    <source>
        <dbReference type="Proteomes" id="UP000238274"/>
    </source>
</evidence>